<dbReference type="PRINTS" id="PR00039">
    <property type="entry name" value="HTHLYSR"/>
</dbReference>
<dbReference type="SUPFAM" id="SSF53850">
    <property type="entry name" value="Periplasmic binding protein-like II"/>
    <property type="match status" value="1"/>
</dbReference>
<dbReference type="InterPro" id="IPR036388">
    <property type="entry name" value="WH-like_DNA-bd_sf"/>
</dbReference>
<dbReference type="Pfam" id="PF03466">
    <property type="entry name" value="LysR_substrate"/>
    <property type="match status" value="1"/>
</dbReference>
<dbReference type="InterPro" id="IPR036390">
    <property type="entry name" value="WH_DNA-bd_sf"/>
</dbReference>
<protein>
    <submittedName>
        <fullName evidence="6">LysR substrate binding domain-containing protein</fullName>
    </submittedName>
</protein>
<proteinExistence type="inferred from homology"/>
<dbReference type="InterPro" id="IPR000847">
    <property type="entry name" value="LysR_HTH_N"/>
</dbReference>
<dbReference type="PANTHER" id="PTHR30118:SF15">
    <property type="entry name" value="TRANSCRIPTIONAL REGULATORY PROTEIN"/>
    <property type="match status" value="1"/>
</dbReference>
<sequence>MDLNLLKALDALLDERNVTRAAERLGITQPAMSGILTRLRDSFDDPLFSRTQRGIIPTQRALDLSKPVKQVLRQIDTLLQPPVFVPSTASLTFTIAATDYALRAIAVPFLSALKVKAPRIKVSLLPVENERVHSQLERGQIDLALLTPDSTPPGLACARTIQGALCLCYA</sequence>
<gene>
    <name evidence="6" type="ORF">SAMN05444390_101118</name>
</gene>
<dbReference type="Proteomes" id="UP000236745">
    <property type="component" value="Unassembled WGS sequence"/>
</dbReference>
<accession>A0A1H5TPA9</accession>
<dbReference type="AlphaFoldDB" id="A0A1H5TPA9"/>
<dbReference type="Pfam" id="PF00126">
    <property type="entry name" value="HTH_1"/>
    <property type="match status" value="1"/>
</dbReference>
<keyword evidence="3" id="KW-0238">DNA-binding</keyword>
<evidence type="ECO:0000256" key="4">
    <source>
        <dbReference type="ARBA" id="ARBA00023163"/>
    </source>
</evidence>
<dbReference type="Gene3D" id="1.10.10.10">
    <property type="entry name" value="Winged helix-like DNA-binding domain superfamily/Winged helix DNA-binding domain"/>
    <property type="match status" value="1"/>
</dbReference>
<evidence type="ECO:0000256" key="1">
    <source>
        <dbReference type="ARBA" id="ARBA00009437"/>
    </source>
</evidence>
<dbReference type="InterPro" id="IPR050389">
    <property type="entry name" value="LysR-type_TF"/>
</dbReference>
<dbReference type="RefSeq" id="WP_235009006.1">
    <property type="nucleotide sequence ID" value="NZ_FNVQ01000001.1"/>
</dbReference>
<feature type="domain" description="HTH lysR-type" evidence="5">
    <location>
        <begin position="1"/>
        <end position="58"/>
    </location>
</feature>
<dbReference type="Gene3D" id="3.40.190.10">
    <property type="entry name" value="Periplasmic binding protein-like II"/>
    <property type="match status" value="1"/>
</dbReference>
<dbReference type="EMBL" id="FNVQ01000001">
    <property type="protein sequence ID" value="SEF63931.1"/>
    <property type="molecule type" value="Genomic_DNA"/>
</dbReference>
<keyword evidence="4" id="KW-0804">Transcription</keyword>
<dbReference type="GO" id="GO:0003677">
    <property type="term" value="F:DNA binding"/>
    <property type="evidence" value="ECO:0007669"/>
    <property type="project" value="UniProtKB-KW"/>
</dbReference>
<dbReference type="InterPro" id="IPR005119">
    <property type="entry name" value="LysR_subst-bd"/>
</dbReference>
<evidence type="ECO:0000313" key="6">
    <source>
        <dbReference type="EMBL" id="SEF63931.1"/>
    </source>
</evidence>
<evidence type="ECO:0000313" key="7">
    <source>
        <dbReference type="Proteomes" id="UP000236745"/>
    </source>
</evidence>
<dbReference type="GO" id="GO:0003700">
    <property type="term" value="F:DNA-binding transcription factor activity"/>
    <property type="evidence" value="ECO:0007669"/>
    <property type="project" value="InterPro"/>
</dbReference>
<reference evidence="6 7" key="1">
    <citation type="submission" date="2016-10" db="EMBL/GenBank/DDBJ databases">
        <authorList>
            <person name="de Groot N.N."/>
        </authorList>
    </citation>
    <scope>NUCLEOTIDE SEQUENCE [LARGE SCALE GENOMIC DNA]</scope>
    <source>
        <strain evidence="6 7">DSM 22012</strain>
    </source>
</reference>
<keyword evidence="2" id="KW-0805">Transcription regulation</keyword>
<evidence type="ECO:0000259" key="5">
    <source>
        <dbReference type="PROSITE" id="PS50931"/>
    </source>
</evidence>
<keyword evidence="7" id="KW-1185">Reference proteome</keyword>
<evidence type="ECO:0000256" key="2">
    <source>
        <dbReference type="ARBA" id="ARBA00023015"/>
    </source>
</evidence>
<organism evidence="6 7">
    <name type="scientific">Marinobacterium lutimaris</name>
    <dbReference type="NCBI Taxonomy" id="568106"/>
    <lineage>
        <taxon>Bacteria</taxon>
        <taxon>Pseudomonadati</taxon>
        <taxon>Pseudomonadota</taxon>
        <taxon>Gammaproteobacteria</taxon>
        <taxon>Oceanospirillales</taxon>
        <taxon>Oceanospirillaceae</taxon>
        <taxon>Marinobacterium</taxon>
    </lineage>
</organism>
<evidence type="ECO:0000256" key="3">
    <source>
        <dbReference type="ARBA" id="ARBA00023125"/>
    </source>
</evidence>
<dbReference type="SUPFAM" id="SSF46785">
    <property type="entry name" value="Winged helix' DNA-binding domain"/>
    <property type="match status" value="1"/>
</dbReference>
<dbReference type="PANTHER" id="PTHR30118">
    <property type="entry name" value="HTH-TYPE TRANSCRIPTIONAL REGULATOR LEUO-RELATED"/>
    <property type="match status" value="1"/>
</dbReference>
<name>A0A1H5TPA9_9GAMM</name>
<comment type="similarity">
    <text evidence="1">Belongs to the LysR transcriptional regulatory family.</text>
</comment>
<dbReference type="PROSITE" id="PS50931">
    <property type="entry name" value="HTH_LYSR"/>
    <property type="match status" value="1"/>
</dbReference>